<evidence type="ECO:0000313" key="1">
    <source>
        <dbReference type="EMBL" id="CAF0979067.1"/>
    </source>
</evidence>
<proteinExistence type="predicted"/>
<dbReference type="AlphaFoldDB" id="A0A814F790"/>
<accession>A0A814F790</accession>
<protein>
    <submittedName>
        <fullName evidence="1">Uncharacterized protein</fullName>
    </submittedName>
</protein>
<sequence length="92" mass="10207">MKSASIITFLIFSSFLFQTAVLVVVFSAPTNSNTRNKQPQEFQPLNDNRIEEISGLGPWLNFPTGIPFNILQGRPADATLQPGFFRLPPLNA</sequence>
<gene>
    <name evidence="1" type="ORF">IZO911_LOCUS16470</name>
</gene>
<organism evidence="1 2">
    <name type="scientific">Adineta steineri</name>
    <dbReference type="NCBI Taxonomy" id="433720"/>
    <lineage>
        <taxon>Eukaryota</taxon>
        <taxon>Metazoa</taxon>
        <taxon>Spiralia</taxon>
        <taxon>Gnathifera</taxon>
        <taxon>Rotifera</taxon>
        <taxon>Eurotatoria</taxon>
        <taxon>Bdelloidea</taxon>
        <taxon>Adinetida</taxon>
        <taxon>Adinetidae</taxon>
        <taxon>Adineta</taxon>
    </lineage>
</organism>
<evidence type="ECO:0000313" key="2">
    <source>
        <dbReference type="Proteomes" id="UP000663860"/>
    </source>
</evidence>
<dbReference type="EMBL" id="CAJNOE010000148">
    <property type="protein sequence ID" value="CAF0979067.1"/>
    <property type="molecule type" value="Genomic_DNA"/>
</dbReference>
<reference evidence="1" key="1">
    <citation type="submission" date="2021-02" db="EMBL/GenBank/DDBJ databases">
        <authorList>
            <person name="Nowell W R."/>
        </authorList>
    </citation>
    <scope>NUCLEOTIDE SEQUENCE</scope>
</reference>
<comment type="caution">
    <text evidence="1">The sequence shown here is derived from an EMBL/GenBank/DDBJ whole genome shotgun (WGS) entry which is preliminary data.</text>
</comment>
<name>A0A814F790_9BILA</name>
<dbReference type="Proteomes" id="UP000663860">
    <property type="component" value="Unassembled WGS sequence"/>
</dbReference>